<evidence type="ECO:0000313" key="1">
    <source>
        <dbReference type="EMBL" id="OJJ82326.1"/>
    </source>
</evidence>
<dbReference type="EMBL" id="KV878902">
    <property type="protein sequence ID" value="OJJ82326.1"/>
    <property type="molecule type" value="Genomic_DNA"/>
</dbReference>
<sequence>MSYCPGRPVGGDKFRGLGVEERVGIQEAFKRTYEGCLRCEVLNVARGLDNLFWDAENKKWLVLRDLRYVAVCANQCNCIVDFKFWSRPIASLSEWGPHILKQWWLHEWSPPS</sequence>
<proteinExistence type="predicted"/>
<evidence type="ECO:0000313" key="2">
    <source>
        <dbReference type="Proteomes" id="UP000184300"/>
    </source>
</evidence>
<protein>
    <submittedName>
        <fullName evidence="1">Uncharacterized protein</fullName>
    </submittedName>
</protein>
<keyword evidence="2" id="KW-1185">Reference proteome</keyword>
<dbReference type="RefSeq" id="XP_022399024.1">
    <property type="nucleotide sequence ID" value="XM_022547792.1"/>
</dbReference>
<dbReference type="GeneID" id="34464053"/>
<accession>A0A1L9VEJ6</accession>
<reference evidence="2" key="1">
    <citation type="journal article" date="2017" name="Genome Biol.">
        <title>Comparative genomics reveals high biological diversity and specific adaptations in the industrially and medically important fungal genus Aspergillus.</title>
        <authorList>
            <person name="de Vries R.P."/>
            <person name="Riley R."/>
            <person name="Wiebenga A."/>
            <person name="Aguilar-Osorio G."/>
            <person name="Amillis S."/>
            <person name="Uchima C.A."/>
            <person name="Anderluh G."/>
            <person name="Asadollahi M."/>
            <person name="Askin M."/>
            <person name="Barry K."/>
            <person name="Battaglia E."/>
            <person name="Bayram O."/>
            <person name="Benocci T."/>
            <person name="Braus-Stromeyer S.A."/>
            <person name="Caldana C."/>
            <person name="Canovas D."/>
            <person name="Cerqueira G.C."/>
            <person name="Chen F."/>
            <person name="Chen W."/>
            <person name="Choi C."/>
            <person name="Clum A."/>
            <person name="Dos Santos R.A."/>
            <person name="Damasio A.R."/>
            <person name="Diallinas G."/>
            <person name="Emri T."/>
            <person name="Fekete E."/>
            <person name="Flipphi M."/>
            <person name="Freyberg S."/>
            <person name="Gallo A."/>
            <person name="Gournas C."/>
            <person name="Habgood R."/>
            <person name="Hainaut M."/>
            <person name="Harispe M.L."/>
            <person name="Henrissat B."/>
            <person name="Hilden K.S."/>
            <person name="Hope R."/>
            <person name="Hossain A."/>
            <person name="Karabika E."/>
            <person name="Karaffa L."/>
            <person name="Karanyi Z."/>
            <person name="Krasevec N."/>
            <person name="Kuo A."/>
            <person name="Kusch H."/>
            <person name="LaButti K."/>
            <person name="Lagendijk E.L."/>
            <person name="Lapidus A."/>
            <person name="Levasseur A."/>
            <person name="Lindquist E."/>
            <person name="Lipzen A."/>
            <person name="Logrieco A.F."/>
            <person name="MacCabe A."/>
            <person name="Maekelae M.R."/>
            <person name="Malavazi I."/>
            <person name="Melin P."/>
            <person name="Meyer V."/>
            <person name="Mielnichuk N."/>
            <person name="Miskei M."/>
            <person name="Molnar A.P."/>
            <person name="Mule G."/>
            <person name="Ngan C.Y."/>
            <person name="Orejas M."/>
            <person name="Orosz E."/>
            <person name="Ouedraogo J.P."/>
            <person name="Overkamp K.M."/>
            <person name="Park H.-S."/>
            <person name="Perrone G."/>
            <person name="Piumi F."/>
            <person name="Punt P.J."/>
            <person name="Ram A.F."/>
            <person name="Ramon A."/>
            <person name="Rauscher S."/>
            <person name="Record E."/>
            <person name="Riano-Pachon D.M."/>
            <person name="Robert V."/>
            <person name="Roehrig J."/>
            <person name="Ruller R."/>
            <person name="Salamov A."/>
            <person name="Salih N.S."/>
            <person name="Samson R.A."/>
            <person name="Sandor E."/>
            <person name="Sanguinetti M."/>
            <person name="Schuetze T."/>
            <person name="Sepcic K."/>
            <person name="Shelest E."/>
            <person name="Sherlock G."/>
            <person name="Sophianopoulou V."/>
            <person name="Squina F.M."/>
            <person name="Sun H."/>
            <person name="Susca A."/>
            <person name="Todd R.B."/>
            <person name="Tsang A."/>
            <person name="Unkles S.E."/>
            <person name="van de Wiele N."/>
            <person name="van Rossen-Uffink D."/>
            <person name="Oliveira J.V."/>
            <person name="Vesth T.C."/>
            <person name="Visser J."/>
            <person name="Yu J.-H."/>
            <person name="Zhou M."/>
            <person name="Andersen M.R."/>
            <person name="Archer D.B."/>
            <person name="Baker S.E."/>
            <person name="Benoit I."/>
            <person name="Brakhage A.A."/>
            <person name="Braus G.H."/>
            <person name="Fischer R."/>
            <person name="Frisvad J.C."/>
            <person name="Goldman G.H."/>
            <person name="Houbraken J."/>
            <person name="Oakley B."/>
            <person name="Pocsi I."/>
            <person name="Scazzocchio C."/>
            <person name="Seiboth B."/>
            <person name="vanKuyk P.A."/>
            <person name="Wortman J."/>
            <person name="Dyer P.S."/>
            <person name="Grigoriev I.V."/>
        </authorList>
    </citation>
    <scope>NUCLEOTIDE SEQUENCE [LARGE SCALE GENOMIC DNA]</scope>
    <source>
        <strain evidence="2">CBS 516.65</strain>
    </source>
</reference>
<dbReference type="OrthoDB" id="5401170at2759"/>
<gene>
    <name evidence="1" type="ORF">ASPGLDRAFT_525801</name>
</gene>
<dbReference type="VEuPathDB" id="FungiDB:ASPGLDRAFT_525801"/>
<organism evidence="1 2">
    <name type="scientific">Aspergillus glaucus CBS 516.65</name>
    <dbReference type="NCBI Taxonomy" id="1160497"/>
    <lineage>
        <taxon>Eukaryota</taxon>
        <taxon>Fungi</taxon>
        <taxon>Dikarya</taxon>
        <taxon>Ascomycota</taxon>
        <taxon>Pezizomycotina</taxon>
        <taxon>Eurotiomycetes</taxon>
        <taxon>Eurotiomycetidae</taxon>
        <taxon>Eurotiales</taxon>
        <taxon>Aspergillaceae</taxon>
        <taxon>Aspergillus</taxon>
        <taxon>Aspergillus subgen. Aspergillus</taxon>
    </lineage>
</organism>
<name>A0A1L9VEJ6_ASPGL</name>
<dbReference type="AlphaFoldDB" id="A0A1L9VEJ6"/>
<dbReference type="Proteomes" id="UP000184300">
    <property type="component" value="Unassembled WGS sequence"/>
</dbReference>